<dbReference type="SUPFAM" id="SSF46785">
    <property type="entry name" value="Winged helix' DNA-binding domain"/>
    <property type="match status" value="1"/>
</dbReference>
<evidence type="ECO:0000256" key="4">
    <source>
        <dbReference type="PIRNR" id="PIRNR006707"/>
    </source>
</evidence>
<evidence type="ECO:0000256" key="2">
    <source>
        <dbReference type="ARBA" id="ARBA00023125"/>
    </source>
</evidence>
<accession>A0A8J3DTI2</accession>
<dbReference type="InterPro" id="IPR052362">
    <property type="entry name" value="HTH-GbsR_regulator"/>
</dbReference>
<gene>
    <name evidence="5" type="primary">gbsR</name>
    <name evidence="5" type="ORF">GCM10011391_23780</name>
</gene>
<keyword evidence="2 4" id="KW-0238">DNA-binding</keyword>
<name>A0A8J3DTI2_9BACL</name>
<dbReference type="GO" id="GO:0003677">
    <property type="term" value="F:DNA binding"/>
    <property type="evidence" value="ECO:0007669"/>
    <property type="project" value="UniProtKB-UniRule"/>
</dbReference>
<keyword evidence="6" id="KW-1185">Reference proteome</keyword>
<dbReference type="InterPro" id="IPR036390">
    <property type="entry name" value="WH_DNA-bd_sf"/>
</dbReference>
<evidence type="ECO:0000313" key="6">
    <source>
        <dbReference type="Proteomes" id="UP000628775"/>
    </source>
</evidence>
<dbReference type="InterPro" id="IPR026282">
    <property type="entry name" value="MJ1563"/>
</dbReference>
<evidence type="ECO:0000256" key="1">
    <source>
        <dbReference type="ARBA" id="ARBA00023015"/>
    </source>
</evidence>
<evidence type="ECO:0000256" key="3">
    <source>
        <dbReference type="ARBA" id="ARBA00023163"/>
    </source>
</evidence>
<comment type="similarity">
    <text evidence="4">Belongs to the GbsR family.</text>
</comment>
<reference evidence="5" key="2">
    <citation type="submission" date="2020-09" db="EMBL/GenBank/DDBJ databases">
        <authorList>
            <person name="Sun Q."/>
            <person name="Zhou Y."/>
        </authorList>
    </citation>
    <scope>NUCLEOTIDE SEQUENCE</scope>
    <source>
        <strain evidence="5">CGMCC 1.15371</strain>
    </source>
</reference>
<dbReference type="Proteomes" id="UP000628775">
    <property type="component" value="Unassembled WGS sequence"/>
</dbReference>
<dbReference type="Gene3D" id="1.10.10.10">
    <property type="entry name" value="Winged helix-like DNA-binding domain superfamily/Winged helix DNA-binding domain"/>
    <property type="match status" value="1"/>
</dbReference>
<keyword evidence="1 4" id="KW-0805">Transcription regulation</keyword>
<evidence type="ECO:0000313" key="5">
    <source>
        <dbReference type="EMBL" id="GGE44224.1"/>
    </source>
</evidence>
<organism evidence="5 6">
    <name type="scientific">Pullulanibacillus camelliae</name>
    <dbReference type="NCBI Taxonomy" id="1707096"/>
    <lineage>
        <taxon>Bacteria</taxon>
        <taxon>Bacillati</taxon>
        <taxon>Bacillota</taxon>
        <taxon>Bacilli</taxon>
        <taxon>Bacillales</taxon>
        <taxon>Sporolactobacillaceae</taxon>
        <taxon>Pullulanibacillus</taxon>
    </lineage>
</organism>
<dbReference type="PANTHER" id="PTHR38465:SF1">
    <property type="entry name" value="HTH-TYPE TRANSCRIPTIONAL REGULATOR MJ1563-RELATED"/>
    <property type="match status" value="1"/>
</dbReference>
<dbReference type="AlphaFoldDB" id="A0A8J3DTI2"/>
<protein>
    <recommendedName>
        <fullName evidence="4">HTH-type transcriptional regulator</fullName>
    </recommendedName>
</protein>
<proteinExistence type="inferred from homology"/>
<reference evidence="5" key="1">
    <citation type="journal article" date="2014" name="Int. J. Syst. Evol. Microbiol.">
        <title>Complete genome sequence of Corynebacterium casei LMG S-19264T (=DSM 44701T), isolated from a smear-ripened cheese.</title>
        <authorList>
            <consortium name="US DOE Joint Genome Institute (JGI-PGF)"/>
            <person name="Walter F."/>
            <person name="Albersmeier A."/>
            <person name="Kalinowski J."/>
            <person name="Ruckert C."/>
        </authorList>
    </citation>
    <scope>NUCLEOTIDE SEQUENCE</scope>
    <source>
        <strain evidence="5">CGMCC 1.15371</strain>
    </source>
</reference>
<dbReference type="RefSeq" id="WP_188694094.1">
    <property type="nucleotide sequence ID" value="NZ_BMIR01000010.1"/>
</dbReference>
<dbReference type="EMBL" id="BMIR01000010">
    <property type="protein sequence ID" value="GGE44224.1"/>
    <property type="molecule type" value="Genomic_DNA"/>
</dbReference>
<dbReference type="InterPro" id="IPR036388">
    <property type="entry name" value="WH-like_DNA-bd_sf"/>
</dbReference>
<sequence length="186" mass="22122">MDQKMSNRQDIIEKAKERVIETISLNMHLYGVTPSIGRLYGTLFFRDTPMTLDDMKEELQMSKTSMSTSVRTLTDLNMVEKVWIKGERKDQYEAKKDWYQIFLDYFTNQWRKVIQVNLKAINESLKELEDLASDPSILTESEQEDIEKAVAKLMYSKEYYAWLNRLFDQFESKEIFEFVNKDPQNP</sequence>
<comment type="caution">
    <text evidence="5">The sequence shown here is derived from an EMBL/GenBank/DDBJ whole genome shotgun (WGS) entry which is preliminary data.</text>
</comment>
<dbReference type="PIRSF" id="PIRSF006707">
    <property type="entry name" value="MJ1563"/>
    <property type="match status" value="1"/>
</dbReference>
<keyword evidence="3 4" id="KW-0804">Transcription</keyword>
<dbReference type="PANTHER" id="PTHR38465">
    <property type="entry name" value="HTH-TYPE TRANSCRIPTIONAL REGULATOR MJ1563-RELATED"/>
    <property type="match status" value="1"/>
</dbReference>